<keyword evidence="3" id="KW-1185">Reference proteome</keyword>
<dbReference type="GO" id="GO:0047974">
    <property type="term" value="F:guanosine deaminase activity"/>
    <property type="evidence" value="ECO:0007669"/>
    <property type="project" value="TreeGrafter"/>
</dbReference>
<dbReference type="AlphaFoldDB" id="A0A517VIX9"/>
<dbReference type="PANTHER" id="PTHR11079:SF161">
    <property type="entry name" value="CMP_DCMP-TYPE DEAMINASE DOMAIN-CONTAINING PROTEIN"/>
    <property type="match status" value="1"/>
</dbReference>
<organism evidence="2 3">
    <name type="scientific">Gimesia algae</name>
    <dbReference type="NCBI Taxonomy" id="2527971"/>
    <lineage>
        <taxon>Bacteria</taxon>
        <taxon>Pseudomonadati</taxon>
        <taxon>Planctomycetota</taxon>
        <taxon>Planctomycetia</taxon>
        <taxon>Planctomycetales</taxon>
        <taxon>Planctomycetaceae</taxon>
        <taxon>Gimesia</taxon>
    </lineage>
</organism>
<dbReference type="RefSeq" id="WP_197995469.1">
    <property type="nucleotide sequence ID" value="NZ_CP036343.1"/>
</dbReference>
<dbReference type="Gene3D" id="3.40.140.10">
    <property type="entry name" value="Cytidine Deaminase, domain 2"/>
    <property type="match status" value="1"/>
</dbReference>
<keyword evidence="2" id="KW-0378">Hydrolase</keyword>
<reference evidence="2 3" key="1">
    <citation type="submission" date="2019-02" db="EMBL/GenBank/DDBJ databases">
        <title>Deep-cultivation of Planctomycetes and their phenomic and genomic characterization uncovers novel biology.</title>
        <authorList>
            <person name="Wiegand S."/>
            <person name="Jogler M."/>
            <person name="Boedeker C."/>
            <person name="Pinto D."/>
            <person name="Vollmers J."/>
            <person name="Rivas-Marin E."/>
            <person name="Kohn T."/>
            <person name="Peeters S.H."/>
            <person name="Heuer A."/>
            <person name="Rast P."/>
            <person name="Oberbeckmann S."/>
            <person name="Bunk B."/>
            <person name="Jeske O."/>
            <person name="Meyerdierks A."/>
            <person name="Storesund J.E."/>
            <person name="Kallscheuer N."/>
            <person name="Luecker S."/>
            <person name="Lage O.M."/>
            <person name="Pohl T."/>
            <person name="Merkel B.J."/>
            <person name="Hornburger P."/>
            <person name="Mueller R.-W."/>
            <person name="Bruemmer F."/>
            <person name="Labrenz M."/>
            <person name="Spormann A.M."/>
            <person name="Op den Camp H."/>
            <person name="Overmann J."/>
            <person name="Amann R."/>
            <person name="Jetten M.S.M."/>
            <person name="Mascher T."/>
            <person name="Medema M.H."/>
            <person name="Devos D.P."/>
            <person name="Kaster A.-K."/>
            <person name="Ovreas L."/>
            <person name="Rohde M."/>
            <person name="Galperin M.Y."/>
            <person name="Jogler C."/>
        </authorList>
    </citation>
    <scope>NUCLEOTIDE SEQUENCE [LARGE SCALE GENOMIC DNA]</scope>
    <source>
        <strain evidence="2 3">Pan161</strain>
    </source>
</reference>
<dbReference type="KEGG" id="gax:Pan161_46270"/>
<evidence type="ECO:0000259" key="1">
    <source>
        <dbReference type="PROSITE" id="PS51747"/>
    </source>
</evidence>
<name>A0A517VIX9_9PLAN</name>
<dbReference type="Proteomes" id="UP000316855">
    <property type="component" value="Chromosome"/>
</dbReference>
<feature type="domain" description="CMP/dCMP-type deaminase" evidence="1">
    <location>
        <begin position="100"/>
        <end position="249"/>
    </location>
</feature>
<evidence type="ECO:0000313" key="2">
    <source>
        <dbReference type="EMBL" id="QDT92955.1"/>
    </source>
</evidence>
<sequence length="282" mass="31730">MTQLMTTISLGAAIVITAFFWVADESGSPVTVAPQSKSYIELINETDYEGVPPLAKPGQLTSVAKNACPHCSTDKAAKRQQYPCQLHNIKQHDKYKGIEVESNRWIRMACDEAHQSVKAGDGPFGAVIVQVDDETNHVIRYWRCRNQVTRHVDPTAHAEVTAVRNVARELGVFNLGQIRRDDTRLKLPQPGLTSHCEIYSSCEPCPMCYAAIRWARIDTIVFSATRFDAAEPGVDFSDLDLYQELATPYRERERNGFRVFQATTDNSLDAFNLWKNTDKVAY</sequence>
<dbReference type="InterPro" id="IPR016193">
    <property type="entry name" value="Cytidine_deaminase-like"/>
</dbReference>
<evidence type="ECO:0000313" key="3">
    <source>
        <dbReference type="Proteomes" id="UP000316855"/>
    </source>
</evidence>
<dbReference type="Pfam" id="PF00383">
    <property type="entry name" value="dCMP_cyt_deam_1"/>
    <property type="match status" value="1"/>
</dbReference>
<dbReference type="EC" id="3.5.4.3" evidence="2"/>
<dbReference type="InterPro" id="IPR002125">
    <property type="entry name" value="CMP_dCMP_dom"/>
</dbReference>
<proteinExistence type="predicted"/>
<dbReference type="GO" id="GO:0006152">
    <property type="term" value="P:purine nucleoside catabolic process"/>
    <property type="evidence" value="ECO:0007669"/>
    <property type="project" value="TreeGrafter"/>
</dbReference>
<dbReference type="PROSITE" id="PS51747">
    <property type="entry name" value="CYT_DCMP_DEAMINASES_2"/>
    <property type="match status" value="1"/>
</dbReference>
<gene>
    <name evidence="2" type="primary">guaD</name>
    <name evidence="2" type="ORF">Pan161_46270</name>
</gene>
<dbReference type="GO" id="GO:0008892">
    <property type="term" value="F:guanine deaminase activity"/>
    <property type="evidence" value="ECO:0007669"/>
    <property type="project" value="UniProtKB-EC"/>
</dbReference>
<dbReference type="SUPFAM" id="SSF53927">
    <property type="entry name" value="Cytidine deaminase-like"/>
    <property type="match status" value="1"/>
</dbReference>
<accession>A0A517VIX9</accession>
<dbReference type="EMBL" id="CP036343">
    <property type="protein sequence ID" value="QDT92955.1"/>
    <property type="molecule type" value="Genomic_DNA"/>
</dbReference>
<dbReference type="PANTHER" id="PTHR11079">
    <property type="entry name" value="CYTOSINE DEAMINASE FAMILY MEMBER"/>
    <property type="match status" value="1"/>
</dbReference>
<protein>
    <submittedName>
        <fullName evidence="2">Guanine deaminase</fullName>
        <ecNumber evidence="2">3.5.4.3</ecNumber>
    </submittedName>
</protein>
<dbReference type="CDD" id="cd01285">
    <property type="entry name" value="nucleoside_deaminase"/>
    <property type="match status" value="1"/>
</dbReference>